<protein>
    <submittedName>
        <fullName evidence="1">Uncharacterized protein</fullName>
    </submittedName>
</protein>
<sequence length="126" mass="13678">MSASKDTDSPLLFSGDGLSGRLEFSISLSMLNSKPMDEKSALLPSPPLRIQSQVKRKSLRNLIHAHVRRPEVSPRAAEAAAAVIKQADMFNLPLPKLPSPIASSFGTDIQWPDNNANEIESSDRVA</sequence>
<name>A0ACC1LY40_9FUNG</name>
<evidence type="ECO:0000313" key="1">
    <source>
        <dbReference type="EMBL" id="KAJ2888674.1"/>
    </source>
</evidence>
<organism evidence="1 2">
    <name type="scientific">Coemansia aciculifera</name>
    <dbReference type="NCBI Taxonomy" id="417176"/>
    <lineage>
        <taxon>Eukaryota</taxon>
        <taxon>Fungi</taxon>
        <taxon>Fungi incertae sedis</taxon>
        <taxon>Zoopagomycota</taxon>
        <taxon>Kickxellomycotina</taxon>
        <taxon>Kickxellomycetes</taxon>
        <taxon>Kickxellales</taxon>
        <taxon>Kickxellaceae</taxon>
        <taxon>Coemansia</taxon>
    </lineage>
</organism>
<dbReference type="EMBL" id="JANBVB010001995">
    <property type="protein sequence ID" value="KAJ2888674.1"/>
    <property type="molecule type" value="Genomic_DNA"/>
</dbReference>
<proteinExistence type="predicted"/>
<comment type="caution">
    <text evidence="1">The sequence shown here is derived from an EMBL/GenBank/DDBJ whole genome shotgun (WGS) entry which is preliminary data.</text>
</comment>
<gene>
    <name evidence="1" type="ORF">IWW38_004899</name>
</gene>
<dbReference type="Proteomes" id="UP001139981">
    <property type="component" value="Unassembled WGS sequence"/>
</dbReference>
<evidence type="ECO:0000313" key="2">
    <source>
        <dbReference type="Proteomes" id="UP001139981"/>
    </source>
</evidence>
<accession>A0ACC1LY40</accession>
<reference evidence="1" key="1">
    <citation type="submission" date="2022-07" db="EMBL/GenBank/DDBJ databases">
        <title>Phylogenomic reconstructions and comparative analyses of Kickxellomycotina fungi.</title>
        <authorList>
            <person name="Reynolds N.K."/>
            <person name="Stajich J.E."/>
            <person name="Barry K."/>
            <person name="Grigoriev I.V."/>
            <person name="Crous P."/>
            <person name="Smith M.E."/>
        </authorList>
    </citation>
    <scope>NUCLEOTIDE SEQUENCE</scope>
    <source>
        <strain evidence="1">CBS 190363</strain>
    </source>
</reference>
<keyword evidence="2" id="KW-1185">Reference proteome</keyword>
<feature type="non-terminal residue" evidence="1">
    <location>
        <position position="126"/>
    </location>
</feature>